<dbReference type="KEGG" id="saci:Sinac_6509"/>
<evidence type="ECO:0000313" key="2">
    <source>
        <dbReference type="Proteomes" id="UP000010798"/>
    </source>
</evidence>
<name>L0DP41_SINAD</name>
<evidence type="ECO:0000313" key="1">
    <source>
        <dbReference type="EMBL" id="AGA30585.1"/>
    </source>
</evidence>
<organism evidence="1 2">
    <name type="scientific">Singulisphaera acidiphila (strain ATCC BAA-1392 / DSM 18658 / VKM B-2454 / MOB10)</name>
    <dbReference type="NCBI Taxonomy" id="886293"/>
    <lineage>
        <taxon>Bacteria</taxon>
        <taxon>Pseudomonadati</taxon>
        <taxon>Planctomycetota</taxon>
        <taxon>Planctomycetia</taxon>
        <taxon>Isosphaerales</taxon>
        <taxon>Isosphaeraceae</taxon>
        <taxon>Singulisphaera</taxon>
    </lineage>
</organism>
<dbReference type="OrthoDB" id="9887166at2"/>
<dbReference type="AlphaFoldDB" id="L0DP41"/>
<sequence>MMHTLTWALGIALCAIWVTEARSDAGVVRSSNAERVPPNAAKVSDFCAHVDRNIEGFLTPPYRDTNLLYGYYDQALGHGPVITLGSRTLMPGFRGYGLLGSPGYGIGVRPTSAIDLKHFNGGPWYHKFERQYLAPPGVNFDPGTPRRRF</sequence>
<proteinExistence type="predicted"/>
<keyword evidence="2" id="KW-1185">Reference proteome</keyword>
<dbReference type="EMBL" id="CP003364">
    <property type="protein sequence ID" value="AGA30585.1"/>
    <property type="molecule type" value="Genomic_DNA"/>
</dbReference>
<reference evidence="1 2" key="1">
    <citation type="submission" date="2012-02" db="EMBL/GenBank/DDBJ databases">
        <title>Complete sequence of chromosome of Singulisphaera acidiphila DSM 18658.</title>
        <authorList>
            <consortium name="US DOE Joint Genome Institute (JGI-PGF)"/>
            <person name="Lucas S."/>
            <person name="Copeland A."/>
            <person name="Lapidus A."/>
            <person name="Glavina del Rio T."/>
            <person name="Dalin E."/>
            <person name="Tice H."/>
            <person name="Bruce D."/>
            <person name="Goodwin L."/>
            <person name="Pitluck S."/>
            <person name="Peters L."/>
            <person name="Ovchinnikova G."/>
            <person name="Chertkov O."/>
            <person name="Kyrpides N."/>
            <person name="Mavromatis K."/>
            <person name="Ivanova N."/>
            <person name="Brettin T."/>
            <person name="Detter J.C."/>
            <person name="Han C."/>
            <person name="Larimer F."/>
            <person name="Land M."/>
            <person name="Hauser L."/>
            <person name="Markowitz V."/>
            <person name="Cheng J.-F."/>
            <person name="Hugenholtz P."/>
            <person name="Woyke T."/>
            <person name="Wu D."/>
            <person name="Tindall B."/>
            <person name="Pomrenke H."/>
            <person name="Brambilla E."/>
            <person name="Klenk H.-P."/>
            <person name="Eisen J.A."/>
        </authorList>
    </citation>
    <scope>NUCLEOTIDE SEQUENCE [LARGE SCALE GENOMIC DNA]</scope>
    <source>
        <strain evidence="2">ATCC BAA-1392 / DSM 18658 / VKM B-2454 / MOB10</strain>
    </source>
</reference>
<dbReference type="RefSeq" id="WP_015249668.1">
    <property type="nucleotide sequence ID" value="NC_019892.1"/>
</dbReference>
<protein>
    <submittedName>
        <fullName evidence="1">Uncharacterized protein</fullName>
    </submittedName>
</protein>
<gene>
    <name evidence="1" type="ordered locus">Sinac_6509</name>
</gene>
<accession>L0DP41</accession>
<dbReference type="Proteomes" id="UP000010798">
    <property type="component" value="Chromosome"/>
</dbReference>
<dbReference type="HOGENOM" id="CLU_1748410_0_0_0"/>